<organism evidence="1 2">
    <name type="scientific">Lutimonas vermicola</name>
    <dbReference type="NCBI Taxonomy" id="414288"/>
    <lineage>
        <taxon>Bacteria</taxon>
        <taxon>Pseudomonadati</taxon>
        <taxon>Bacteroidota</taxon>
        <taxon>Flavobacteriia</taxon>
        <taxon>Flavobacteriales</taxon>
        <taxon>Flavobacteriaceae</taxon>
        <taxon>Lutimonas</taxon>
    </lineage>
</organism>
<comment type="caution">
    <text evidence="1">The sequence shown here is derived from an EMBL/GenBank/DDBJ whole genome shotgun (WGS) entry which is preliminary data.</text>
</comment>
<dbReference type="Proteomes" id="UP001474120">
    <property type="component" value="Unassembled WGS sequence"/>
</dbReference>
<dbReference type="RefSeq" id="WP_342161389.1">
    <property type="nucleotide sequence ID" value="NZ_JBCDNA010000003.1"/>
</dbReference>
<accession>A0ABU9L615</accession>
<gene>
    <name evidence="1" type="ORF">AABB81_15075</name>
</gene>
<dbReference type="EMBL" id="JBCDNA010000003">
    <property type="protein sequence ID" value="MEL4457227.1"/>
    <property type="molecule type" value="Genomic_DNA"/>
</dbReference>
<proteinExistence type="predicted"/>
<name>A0ABU9L615_9FLAO</name>
<keyword evidence="2" id="KW-1185">Reference proteome</keyword>
<reference evidence="1 2" key="1">
    <citation type="submission" date="2024-04" db="EMBL/GenBank/DDBJ databases">
        <title>whole genome sequencing of Lutimonas vermicola strain IMCC1616.</title>
        <authorList>
            <person name="Bae S.S."/>
        </authorList>
    </citation>
    <scope>NUCLEOTIDE SEQUENCE [LARGE SCALE GENOMIC DNA]</scope>
    <source>
        <strain evidence="1 2">IMCC1616</strain>
    </source>
</reference>
<protein>
    <submittedName>
        <fullName evidence="1">Uncharacterized protein</fullName>
    </submittedName>
</protein>
<evidence type="ECO:0000313" key="1">
    <source>
        <dbReference type="EMBL" id="MEL4457227.1"/>
    </source>
</evidence>
<sequence length="216" mass="24649">MARPGKNKLVLSILFFGPLLFYLFLLTGTNNFAKLPRLTPNVNEVDHFSNSDSIALKNNISILCFLGADPLQHKTNALNLNEKIYKHFYGFKGFQFVVILPKGSEAHAAQLKKELGATYNVDKWHFLFGGEDEVKNMFESLDTSYELDDQLYSPYAFIIDRELNLRGRNDEEAAEEGLLYGYNAESVATVHQEMVDDVKVVMAEYRLALKKNKREI</sequence>
<evidence type="ECO:0000313" key="2">
    <source>
        <dbReference type="Proteomes" id="UP001474120"/>
    </source>
</evidence>